<evidence type="ECO:0000313" key="3">
    <source>
        <dbReference type="EMBL" id="KHO02137.1"/>
    </source>
</evidence>
<dbReference type="InterPro" id="IPR000182">
    <property type="entry name" value="GNAT_dom"/>
</dbReference>
<name>A0A0B2X0R9_METAS</name>
<dbReference type="PANTHER" id="PTHR43415:SF3">
    <property type="entry name" value="GNAT-FAMILY ACETYLTRANSFERASE"/>
    <property type="match status" value="1"/>
</dbReference>
<proteinExistence type="predicted"/>
<accession>A0A0B2X0R9</accession>
<protein>
    <submittedName>
        <fullName evidence="3">Acyl-CoA N-acyltransferase</fullName>
    </submittedName>
</protein>
<dbReference type="Proteomes" id="UP000030816">
    <property type="component" value="Unassembled WGS sequence"/>
</dbReference>
<keyword evidence="3" id="KW-0808">Transferase</keyword>
<dbReference type="InterPro" id="IPR016181">
    <property type="entry name" value="Acyl_CoA_acyltransferase"/>
</dbReference>
<sequence length="283" mass="31945">MPSVPPTIQGYLTYPGYKTPGHDALVNQINSHRFCPPQDFAICSHQTMSVAIDSGSAYDVGYSTADVVNAWRTSRLEFIKIDRNDQGVRDFLPQTEQDPVVLSLSSARALAPMGQSDLDDSLDALSKALLGVAICLRPTEQEDEKESTEEGDKDRDKDKDKKKEKKPTIIGTMCLGWGGINSRNAHHRSAHMGIVLGKPYQNKGYGREAINWMVDWAFKHAGLHTVCMIAASYNQRGIHLYRDIGFRLEGRRREVCYFNRAWHDELDFGMTEHEWERLRGISS</sequence>
<dbReference type="GO" id="GO:0016747">
    <property type="term" value="F:acyltransferase activity, transferring groups other than amino-acyl groups"/>
    <property type="evidence" value="ECO:0007669"/>
    <property type="project" value="InterPro"/>
</dbReference>
<evidence type="ECO:0000259" key="2">
    <source>
        <dbReference type="PROSITE" id="PS51186"/>
    </source>
</evidence>
<feature type="compositionally biased region" description="Basic and acidic residues" evidence="1">
    <location>
        <begin position="148"/>
        <end position="161"/>
    </location>
</feature>
<dbReference type="RefSeq" id="XP_040683202.1">
    <property type="nucleotide sequence ID" value="XM_040819937.1"/>
</dbReference>
<dbReference type="GeneID" id="63735593"/>
<gene>
    <name evidence="3" type="ORF">MAM_01138</name>
</gene>
<keyword evidence="4" id="KW-1185">Reference proteome</keyword>
<dbReference type="Gene3D" id="3.40.630.30">
    <property type="match status" value="1"/>
</dbReference>
<dbReference type="SUPFAM" id="SSF55729">
    <property type="entry name" value="Acyl-CoA N-acyltransferases (Nat)"/>
    <property type="match status" value="1"/>
</dbReference>
<feature type="domain" description="N-acetyltransferase" evidence="2">
    <location>
        <begin position="108"/>
        <end position="269"/>
    </location>
</feature>
<evidence type="ECO:0000256" key="1">
    <source>
        <dbReference type="SAM" id="MobiDB-lite"/>
    </source>
</evidence>
<dbReference type="Pfam" id="PF13302">
    <property type="entry name" value="Acetyltransf_3"/>
    <property type="match status" value="1"/>
</dbReference>
<keyword evidence="3" id="KW-0012">Acyltransferase</keyword>
<dbReference type="OrthoDB" id="64477at2759"/>
<evidence type="ECO:0000313" key="4">
    <source>
        <dbReference type="Proteomes" id="UP000030816"/>
    </source>
</evidence>
<dbReference type="AlphaFoldDB" id="A0A0B2X0R9"/>
<dbReference type="PANTHER" id="PTHR43415">
    <property type="entry name" value="SPERMIDINE N(1)-ACETYLTRANSFERASE"/>
    <property type="match status" value="1"/>
</dbReference>
<reference evidence="3 4" key="1">
    <citation type="journal article" date="2014" name="Proc. Natl. Acad. Sci. U.S.A.">
        <title>Trajectory and genomic determinants of fungal-pathogen speciation and host adaptation.</title>
        <authorList>
            <person name="Hu X."/>
            <person name="Xiao G."/>
            <person name="Zheng P."/>
            <person name="Shang Y."/>
            <person name="Su Y."/>
            <person name="Zhang X."/>
            <person name="Liu X."/>
            <person name="Zhan S."/>
            <person name="St Leger R.J."/>
            <person name="Wang C."/>
        </authorList>
    </citation>
    <scope>NUCLEOTIDE SEQUENCE [LARGE SCALE GENOMIC DNA]</scope>
    <source>
        <strain evidence="3 4">ARSEF 1941</strain>
    </source>
</reference>
<feature type="region of interest" description="Disordered" evidence="1">
    <location>
        <begin position="140"/>
        <end position="165"/>
    </location>
</feature>
<organism evidence="3 4">
    <name type="scientific">Metarhizium album (strain ARSEF 1941)</name>
    <dbReference type="NCBI Taxonomy" id="1081103"/>
    <lineage>
        <taxon>Eukaryota</taxon>
        <taxon>Fungi</taxon>
        <taxon>Dikarya</taxon>
        <taxon>Ascomycota</taxon>
        <taxon>Pezizomycotina</taxon>
        <taxon>Sordariomycetes</taxon>
        <taxon>Hypocreomycetidae</taxon>
        <taxon>Hypocreales</taxon>
        <taxon>Clavicipitaceae</taxon>
        <taxon>Metarhizium</taxon>
    </lineage>
</organism>
<comment type="caution">
    <text evidence="3">The sequence shown here is derived from an EMBL/GenBank/DDBJ whole genome shotgun (WGS) entry which is preliminary data.</text>
</comment>
<dbReference type="EMBL" id="AZHE01000001">
    <property type="protein sequence ID" value="KHO02137.1"/>
    <property type="molecule type" value="Genomic_DNA"/>
</dbReference>
<dbReference type="PROSITE" id="PS51186">
    <property type="entry name" value="GNAT"/>
    <property type="match status" value="1"/>
</dbReference>
<dbReference type="HOGENOM" id="CLU_013985_3_2_1"/>